<keyword evidence="10 11" id="KW-0407">Ion channel</keyword>
<evidence type="ECO:0000259" key="14">
    <source>
        <dbReference type="Pfam" id="PF01007"/>
    </source>
</evidence>
<dbReference type="InterPro" id="IPR041647">
    <property type="entry name" value="IRK_C"/>
</dbReference>
<dbReference type="PANTHER" id="PTHR11767">
    <property type="entry name" value="INWARD RECTIFIER POTASSIUM CHANNEL"/>
    <property type="match status" value="1"/>
</dbReference>
<dbReference type="HOGENOM" id="CLU_022738_3_0_1"/>
<dbReference type="SUPFAM" id="SSF81324">
    <property type="entry name" value="Voltage-gated potassium channels"/>
    <property type="match status" value="1"/>
</dbReference>
<evidence type="ECO:0000256" key="6">
    <source>
        <dbReference type="ARBA" id="ARBA00022958"/>
    </source>
</evidence>
<dbReference type="Gene3D" id="1.10.287.70">
    <property type="match status" value="1"/>
</dbReference>
<evidence type="ECO:0000256" key="12">
    <source>
        <dbReference type="SAM" id="MobiDB-lite"/>
    </source>
</evidence>
<dbReference type="EMBL" id="KB312243">
    <property type="protein sequence ID" value="ELT87589.1"/>
    <property type="molecule type" value="Genomic_DNA"/>
</dbReference>
<dbReference type="InterPro" id="IPR040445">
    <property type="entry name" value="Kir_TM"/>
</dbReference>
<evidence type="ECO:0000256" key="13">
    <source>
        <dbReference type="SAM" id="Phobius"/>
    </source>
</evidence>
<dbReference type="Pfam" id="PF17655">
    <property type="entry name" value="IRK_C"/>
    <property type="match status" value="1"/>
</dbReference>
<evidence type="ECO:0000256" key="4">
    <source>
        <dbReference type="ARBA" id="ARBA00022692"/>
    </source>
</evidence>
<sequence>MTHKTGRERSLHLRREKMNAGFDNINEDDAEMETSTADALLTPSTDTNNNLQPTKSGWTESVFSLPRQMSFTVPHEEEPLMDSNYQKKCTDEAGLPVYQGRRSLIQKALHLDRSNKRRSKTAYNHQARLMSKDGEPMISNIRIRQKNAKYLEDIFTTLLDMRWRYCLLIFALAFLLSWLFFATIYYVICIVHEDHLHVDDPDWKPCHCNVYDFTTAFLFSLETQHTIGYGFRGMEPNCIPSMITLAAQSCCGAFFQCIVTGLVFAKLSRPKRRAETIMFSRQAVISQSGHHRYLLFRVGDMRKTHICGTSIRAILIRNEMTCNGDVIPICQYALPLQIESMASGDNFLWLQWPVIVSHHIDRDSALWDVSADDLKNEYLEVIVILEGTVASTGMFTQVRTSYVASEILWLHRLVPLLTYRVDSNGYKIDHSKFHETISQDLKSESSAKELHTNHIQKTKMEEE</sequence>
<feature type="transmembrane region" description="Helical" evidence="13">
    <location>
        <begin position="242"/>
        <end position="265"/>
    </location>
</feature>
<keyword evidence="7 13" id="KW-1133">Transmembrane helix</keyword>
<evidence type="ECO:0000256" key="1">
    <source>
        <dbReference type="ARBA" id="ARBA00004141"/>
    </source>
</evidence>
<dbReference type="InterPro" id="IPR016449">
    <property type="entry name" value="K_chnl_inward-rec_Kir"/>
</dbReference>
<evidence type="ECO:0000313" key="17">
    <source>
        <dbReference type="EnsemblMetazoa" id="CapteP209790"/>
    </source>
</evidence>
<protein>
    <recommendedName>
        <fullName evidence="19">Inward rectifier potassium channel C-terminal domain-containing protein</fullName>
    </recommendedName>
</protein>
<dbReference type="OrthoDB" id="273257at2759"/>
<reference evidence="18" key="1">
    <citation type="submission" date="2012-12" db="EMBL/GenBank/DDBJ databases">
        <authorList>
            <person name="Hellsten U."/>
            <person name="Grimwood J."/>
            <person name="Chapman J.A."/>
            <person name="Shapiro H."/>
            <person name="Aerts A."/>
            <person name="Otillar R.P."/>
            <person name="Terry A.Y."/>
            <person name="Boore J.L."/>
            <person name="Simakov O."/>
            <person name="Marletaz F."/>
            <person name="Cho S.-J."/>
            <person name="Edsinger-Gonzales E."/>
            <person name="Havlak P."/>
            <person name="Kuo D.-H."/>
            <person name="Larsson T."/>
            <person name="Lv J."/>
            <person name="Arendt D."/>
            <person name="Savage R."/>
            <person name="Osoegawa K."/>
            <person name="de Jong P."/>
            <person name="Lindberg D.R."/>
            <person name="Seaver E.C."/>
            <person name="Weisblat D.A."/>
            <person name="Putnam N.H."/>
            <person name="Grigoriev I.V."/>
            <person name="Rokhsar D.S."/>
        </authorList>
    </citation>
    <scope>NUCLEOTIDE SEQUENCE</scope>
    <source>
        <strain evidence="18">I ESC-2004</strain>
    </source>
</reference>
<dbReference type="GO" id="GO:1990573">
    <property type="term" value="P:potassium ion import across plasma membrane"/>
    <property type="evidence" value="ECO:0007669"/>
    <property type="project" value="TreeGrafter"/>
</dbReference>
<keyword evidence="9 13" id="KW-0472">Membrane</keyword>
<feature type="domain" description="Inward rectifier potassium channel C-terminal" evidence="15">
    <location>
        <begin position="277"/>
        <end position="452"/>
    </location>
</feature>
<dbReference type="OMA" id="VRLYMAC"/>
<name>R7T9B5_CAPTE</name>
<dbReference type="Gene3D" id="2.60.40.1400">
    <property type="entry name" value="G protein-activated inward rectifier potassium channel 1"/>
    <property type="match status" value="1"/>
</dbReference>
<evidence type="ECO:0000259" key="15">
    <source>
        <dbReference type="Pfam" id="PF17655"/>
    </source>
</evidence>
<evidence type="ECO:0000313" key="18">
    <source>
        <dbReference type="Proteomes" id="UP000014760"/>
    </source>
</evidence>
<feature type="transmembrane region" description="Helical" evidence="13">
    <location>
        <begin position="165"/>
        <end position="188"/>
    </location>
</feature>
<dbReference type="GO" id="GO:0005886">
    <property type="term" value="C:plasma membrane"/>
    <property type="evidence" value="ECO:0007669"/>
    <property type="project" value="TreeGrafter"/>
</dbReference>
<proteinExistence type="inferred from homology"/>
<dbReference type="STRING" id="283909.R7T9B5"/>
<evidence type="ECO:0000313" key="16">
    <source>
        <dbReference type="EMBL" id="ELT87589.1"/>
    </source>
</evidence>
<reference evidence="16 18" key="2">
    <citation type="journal article" date="2013" name="Nature">
        <title>Insights into bilaterian evolution from three spiralian genomes.</title>
        <authorList>
            <person name="Simakov O."/>
            <person name="Marletaz F."/>
            <person name="Cho S.J."/>
            <person name="Edsinger-Gonzales E."/>
            <person name="Havlak P."/>
            <person name="Hellsten U."/>
            <person name="Kuo D.H."/>
            <person name="Larsson T."/>
            <person name="Lv J."/>
            <person name="Arendt D."/>
            <person name="Savage R."/>
            <person name="Osoegawa K."/>
            <person name="de Jong P."/>
            <person name="Grimwood J."/>
            <person name="Chapman J.A."/>
            <person name="Shapiro H."/>
            <person name="Aerts A."/>
            <person name="Otillar R.P."/>
            <person name="Terry A.Y."/>
            <person name="Boore J.L."/>
            <person name="Grigoriev I.V."/>
            <person name="Lindberg D.R."/>
            <person name="Seaver E.C."/>
            <person name="Weisblat D.A."/>
            <person name="Putnam N.H."/>
            <person name="Rokhsar D.S."/>
        </authorList>
    </citation>
    <scope>NUCLEOTIDE SEQUENCE</scope>
    <source>
        <strain evidence="16 18">I ESC-2004</strain>
    </source>
</reference>
<dbReference type="InterPro" id="IPR013518">
    <property type="entry name" value="K_chnl_inward-rec_Kir_cyto"/>
</dbReference>
<keyword evidence="6 11" id="KW-0630">Potassium</keyword>
<evidence type="ECO:0000256" key="3">
    <source>
        <dbReference type="ARBA" id="ARBA00022538"/>
    </source>
</evidence>
<keyword evidence="2 11" id="KW-0813">Transport</keyword>
<dbReference type="Proteomes" id="UP000014760">
    <property type="component" value="Unassembled WGS sequence"/>
</dbReference>
<evidence type="ECO:0000256" key="11">
    <source>
        <dbReference type="RuleBase" id="RU003822"/>
    </source>
</evidence>
<accession>R7T9B5</accession>
<comment type="subcellular location">
    <subcellularLocation>
        <location evidence="1 11">Membrane</location>
        <topology evidence="1 11">Multi-pass membrane protein</topology>
    </subcellularLocation>
</comment>
<feature type="region of interest" description="Disordered" evidence="12">
    <location>
        <begin position="444"/>
        <end position="463"/>
    </location>
</feature>
<keyword evidence="18" id="KW-1185">Reference proteome</keyword>
<organism evidence="16">
    <name type="scientific">Capitella teleta</name>
    <name type="common">Polychaete worm</name>
    <dbReference type="NCBI Taxonomy" id="283909"/>
    <lineage>
        <taxon>Eukaryota</taxon>
        <taxon>Metazoa</taxon>
        <taxon>Spiralia</taxon>
        <taxon>Lophotrochozoa</taxon>
        <taxon>Annelida</taxon>
        <taxon>Polychaeta</taxon>
        <taxon>Sedentaria</taxon>
        <taxon>Scolecida</taxon>
        <taxon>Capitellidae</taxon>
        <taxon>Capitella</taxon>
    </lineage>
</organism>
<dbReference type="EnsemblMetazoa" id="CapteT209790">
    <property type="protein sequence ID" value="CapteP209790"/>
    <property type="gene ID" value="CapteG209790"/>
</dbReference>
<keyword evidence="8 11" id="KW-0406">Ion transport</keyword>
<keyword evidence="4 11" id="KW-0812">Transmembrane</keyword>
<dbReference type="InterPro" id="IPR014756">
    <property type="entry name" value="Ig_E-set"/>
</dbReference>
<evidence type="ECO:0000256" key="10">
    <source>
        <dbReference type="ARBA" id="ARBA00023303"/>
    </source>
</evidence>
<evidence type="ECO:0000256" key="5">
    <source>
        <dbReference type="ARBA" id="ARBA00022882"/>
    </source>
</evidence>
<dbReference type="GO" id="GO:0034702">
    <property type="term" value="C:monoatomic ion channel complex"/>
    <property type="evidence" value="ECO:0007669"/>
    <property type="project" value="UniProtKB-KW"/>
</dbReference>
<evidence type="ECO:0000256" key="9">
    <source>
        <dbReference type="ARBA" id="ARBA00023136"/>
    </source>
</evidence>
<evidence type="ECO:0000256" key="7">
    <source>
        <dbReference type="ARBA" id="ARBA00022989"/>
    </source>
</evidence>
<evidence type="ECO:0000256" key="2">
    <source>
        <dbReference type="ARBA" id="ARBA00022448"/>
    </source>
</evidence>
<feature type="domain" description="Potassium channel inwardly rectifying transmembrane" evidence="14">
    <location>
        <begin position="130"/>
        <end position="270"/>
    </location>
</feature>
<reference evidence="17" key="3">
    <citation type="submission" date="2015-06" db="UniProtKB">
        <authorList>
            <consortium name="EnsemblMetazoa"/>
        </authorList>
    </citation>
    <scope>IDENTIFICATION</scope>
</reference>
<keyword evidence="3 11" id="KW-0633">Potassium transport</keyword>
<dbReference type="AlphaFoldDB" id="R7T9B5"/>
<dbReference type="Pfam" id="PF01007">
    <property type="entry name" value="IRK"/>
    <property type="match status" value="1"/>
</dbReference>
<comment type="similarity">
    <text evidence="11">Belongs to the inward rectifier-type potassium channel (TC 1.A.2.1) family.</text>
</comment>
<dbReference type="PANTHER" id="PTHR11767:SF102">
    <property type="entry name" value="INWARDLY RECTIFYING POTASSIUM CHANNEL 1, ISOFORM F"/>
    <property type="match status" value="1"/>
</dbReference>
<dbReference type="FunFam" id="1.10.287.70:FF:000019">
    <property type="entry name" value="G protein-activated inward rectifier potassium channel 1"/>
    <property type="match status" value="1"/>
</dbReference>
<evidence type="ECO:0000256" key="8">
    <source>
        <dbReference type="ARBA" id="ARBA00023065"/>
    </source>
</evidence>
<dbReference type="SUPFAM" id="SSF81296">
    <property type="entry name" value="E set domains"/>
    <property type="match status" value="1"/>
</dbReference>
<keyword evidence="5 11" id="KW-0851">Voltage-gated channel</keyword>
<dbReference type="EMBL" id="AMQN01003598">
    <property type="status" value="NOT_ANNOTATED_CDS"/>
    <property type="molecule type" value="Genomic_DNA"/>
</dbReference>
<gene>
    <name evidence="16" type="ORF">CAPTEDRAFT_209790</name>
</gene>
<dbReference type="GO" id="GO:0005242">
    <property type="term" value="F:inward rectifier potassium channel activity"/>
    <property type="evidence" value="ECO:0007669"/>
    <property type="project" value="InterPro"/>
</dbReference>
<evidence type="ECO:0008006" key="19">
    <source>
        <dbReference type="Google" id="ProtNLM"/>
    </source>
</evidence>
<dbReference type="PRINTS" id="PR01320">
    <property type="entry name" value="KIRCHANNEL"/>
</dbReference>
<dbReference type="GO" id="GO:0034765">
    <property type="term" value="P:regulation of monoatomic ion transmembrane transport"/>
    <property type="evidence" value="ECO:0007669"/>
    <property type="project" value="TreeGrafter"/>
</dbReference>